<evidence type="ECO:0000256" key="2">
    <source>
        <dbReference type="PROSITE-ProRule" id="PRU01360"/>
    </source>
</evidence>
<name>A0ABV8QQC9_9BACT</name>
<dbReference type="PANTHER" id="PTHR30069:SF29">
    <property type="entry name" value="HEMOGLOBIN AND HEMOGLOBIN-HAPTOGLOBIN-BINDING PROTEIN 1-RELATED"/>
    <property type="match status" value="1"/>
</dbReference>
<evidence type="ECO:0000256" key="3">
    <source>
        <dbReference type="SAM" id="SignalP"/>
    </source>
</evidence>
<accession>A0ABV8QQC9</accession>
<evidence type="ECO:0000313" key="6">
    <source>
        <dbReference type="Proteomes" id="UP001595907"/>
    </source>
</evidence>
<keyword evidence="2" id="KW-0472">Membrane</keyword>
<dbReference type="InterPro" id="IPR012910">
    <property type="entry name" value="Plug_dom"/>
</dbReference>
<comment type="caution">
    <text evidence="5">The sequence shown here is derived from an EMBL/GenBank/DDBJ whole genome shotgun (WGS) entry which is preliminary data.</text>
</comment>
<keyword evidence="2" id="KW-0813">Transport</keyword>
<evidence type="ECO:0000313" key="5">
    <source>
        <dbReference type="EMBL" id="MFC4262490.1"/>
    </source>
</evidence>
<dbReference type="InterPro" id="IPR037066">
    <property type="entry name" value="Plug_dom_sf"/>
</dbReference>
<proteinExistence type="inferred from homology"/>
<feature type="signal peptide" evidence="3">
    <location>
        <begin position="1"/>
        <end position="19"/>
    </location>
</feature>
<keyword evidence="1 3" id="KW-0732">Signal</keyword>
<gene>
    <name evidence="5" type="ORF">ACFOWM_06360</name>
</gene>
<feature type="domain" description="TonB-dependent receptor plug" evidence="4">
    <location>
        <begin position="48"/>
        <end position="156"/>
    </location>
</feature>
<keyword evidence="2" id="KW-1134">Transmembrane beta strand</keyword>
<dbReference type="InterPro" id="IPR039426">
    <property type="entry name" value="TonB-dep_rcpt-like"/>
</dbReference>
<dbReference type="PROSITE" id="PS52016">
    <property type="entry name" value="TONB_DEPENDENT_REC_3"/>
    <property type="match status" value="1"/>
</dbReference>
<reference evidence="6" key="1">
    <citation type="journal article" date="2019" name="Int. J. Syst. Evol. Microbiol.">
        <title>The Global Catalogue of Microorganisms (GCM) 10K type strain sequencing project: providing services to taxonomists for standard genome sequencing and annotation.</title>
        <authorList>
            <consortium name="The Broad Institute Genomics Platform"/>
            <consortium name="The Broad Institute Genome Sequencing Center for Infectious Disease"/>
            <person name="Wu L."/>
            <person name="Ma J."/>
        </authorList>
    </citation>
    <scope>NUCLEOTIDE SEQUENCE [LARGE SCALE GENOMIC DNA]</scope>
    <source>
        <strain evidence="6">CECT 8289</strain>
    </source>
</reference>
<keyword evidence="6" id="KW-1185">Reference proteome</keyword>
<keyword evidence="2" id="KW-0998">Cell outer membrane</keyword>
<evidence type="ECO:0000259" key="4">
    <source>
        <dbReference type="Pfam" id="PF07715"/>
    </source>
</evidence>
<comment type="similarity">
    <text evidence="2">Belongs to the TonB-dependent receptor family.</text>
</comment>
<evidence type="ECO:0000256" key="1">
    <source>
        <dbReference type="ARBA" id="ARBA00022729"/>
    </source>
</evidence>
<dbReference type="SUPFAM" id="SSF56935">
    <property type="entry name" value="Porins"/>
    <property type="match status" value="1"/>
</dbReference>
<dbReference type="Gene3D" id="2.170.130.10">
    <property type="entry name" value="TonB-dependent receptor, plug domain"/>
    <property type="match status" value="1"/>
</dbReference>
<comment type="subcellular location">
    <subcellularLocation>
        <location evidence="2">Cell outer membrane</location>
        <topology evidence="2">Multi-pass membrane protein</topology>
    </subcellularLocation>
</comment>
<protein>
    <submittedName>
        <fullName evidence="5">TonB-dependent receptor plug domain-containing protein</fullName>
    </submittedName>
</protein>
<dbReference type="Pfam" id="PF07715">
    <property type="entry name" value="Plug"/>
    <property type="match status" value="1"/>
</dbReference>
<sequence length="279" mass="30976">MKQLNIILLLMFSTTAVFSQTKNSPSNDSSKNIQLEEVVISASNFKEKKRNIAQTIDVISAKKIALSQTQNTGDLLIQSGKVFVQKSQQGGSSPVIRGFEASRILLVVDGVRMNNAIYRSGHLQNIITVDQNSLSSVEVMNGAASTIYGSDALGGTIQLLTKNPTLSTTKNVLFKGMAFTRFSSANNEKTFHADINVGGKKIAFLQSFNYSDFDDMKMGDRYLSAFPNFGRRSLYISQINGLDTILKNSDDRKQVASGYQQWDWLEKILFKQNDHLTHI</sequence>
<feature type="chain" id="PRO_5045495613" evidence="3">
    <location>
        <begin position="20"/>
        <end position="279"/>
    </location>
</feature>
<keyword evidence="5" id="KW-0675">Receptor</keyword>
<dbReference type="EMBL" id="JBHSCZ010000001">
    <property type="protein sequence ID" value="MFC4262490.1"/>
    <property type="molecule type" value="Genomic_DNA"/>
</dbReference>
<keyword evidence="2" id="KW-0812">Transmembrane</keyword>
<dbReference type="Proteomes" id="UP001595907">
    <property type="component" value="Unassembled WGS sequence"/>
</dbReference>
<organism evidence="5 6">
    <name type="scientific">Ferruginibacter yonginensis</name>
    <dbReference type="NCBI Taxonomy" id="1310416"/>
    <lineage>
        <taxon>Bacteria</taxon>
        <taxon>Pseudomonadati</taxon>
        <taxon>Bacteroidota</taxon>
        <taxon>Chitinophagia</taxon>
        <taxon>Chitinophagales</taxon>
        <taxon>Chitinophagaceae</taxon>
        <taxon>Ferruginibacter</taxon>
    </lineage>
</organism>
<dbReference type="RefSeq" id="WP_379707948.1">
    <property type="nucleotide sequence ID" value="NZ_JBHSCZ010000001.1"/>
</dbReference>
<dbReference type="PANTHER" id="PTHR30069">
    <property type="entry name" value="TONB-DEPENDENT OUTER MEMBRANE RECEPTOR"/>
    <property type="match status" value="1"/>
</dbReference>